<dbReference type="InterPro" id="IPR036388">
    <property type="entry name" value="WH-like_DNA-bd_sf"/>
</dbReference>
<evidence type="ECO:0000313" key="4">
    <source>
        <dbReference type="Proteomes" id="UP001500655"/>
    </source>
</evidence>
<name>A0ABP4WIM5_9ACTN</name>
<reference evidence="4" key="1">
    <citation type="journal article" date="2019" name="Int. J. Syst. Evol. Microbiol.">
        <title>The Global Catalogue of Microorganisms (GCM) 10K type strain sequencing project: providing services to taxonomists for standard genome sequencing and annotation.</title>
        <authorList>
            <consortium name="The Broad Institute Genomics Platform"/>
            <consortium name="The Broad Institute Genome Sequencing Center for Infectious Disease"/>
            <person name="Wu L."/>
            <person name="Ma J."/>
        </authorList>
    </citation>
    <scope>NUCLEOTIDE SEQUENCE [LARGE SCALE GENOMIC DNA]</scope>
    <source>
        <strain evidence="4">JCM 13249</strain>
    </source>
</reference>
<evidence type="ECO:0000259" key="2">
    <source>
        <dbReference type="SMART" id="SM00849"/>
    </source>
</evidence>
<dbReference type="SUPFAM" id="SSF56281">
    <property type="entry name" value="Metallo-hydrolase/oxidoreductase"/>
    <property type="match status" value="1"/>
</dbReference>
<dbReference type="InterPro" id="IPR041516">
    <property type="entry name" value="LACTB2_WH"/>
</dbReference>
<dbReference type="Gene3D" id="3.60.15.10">
    <property type="entry name" value="Ribonuclease Z/Hydroxyacylglutathione hydrolase-like"/>
    <property type="match status" value="1"/>
</dbReference>
<dbReference type="Pfam" id="PF17778">
    <property type="entry name" value="WHD_BLACT"/>
    <property type="match status" value="1"/>
</dbReference>
<protein>
    <submittedName>
        <fullName evidence="3">MBL fold metallo-hydrolase</fullName>
    </submittedName>
</protein>
<sequence length="278" mass="28296">MVGHVSVPAAAVLAELPTWAALVRADNPGPMTLDGTNSWVLRADPASPCLIVDPGPDDGAHLAALAARSPVAGILVTHGHSDHVAGLGALVRSLGGDVAVLAAGAEPASVRAVGRAAGFDLDMLPTPGHTADSVCFVTGTGERSVVLTGDSILGRGTTIVAYPDGDLGAYLASLERLTDYDGVPALPGHGPALADCAAAARFYVAHRHARLDEVRAAVGAGARTPEDVVAVVYRDVPTTLWPAAAWSVRAQLAYLGQEDGQQADGRESAPPLSRLDPP</sequence>
<dbReference type="PANTHER" id="PTHR23131:SF0">
    <property type="entry name" value="ENDORIBONUCLEASE LACTB2"/>
    <property type="match status" value="1"/>
</dbReference>
<accession>A0ABP4WIM5</accession>
<evidence type="ECO:0000256" key="1">
    <source>
        <dbReference type="SAM" id="MobiDB-lite"/>
    </source>
</evidence>
<dbReference type="Proteomes" id="UP001500655">
    <property type="component" value="Unassembled WGS sequence"/>
</dbReference>
<dbReference type="Pfam" id="PF00753">
    <property type="entry name" value="Lactamase_B"/>
    <property type="match status" value="2"/>
</dbReference>
<dbReference type="InterPro" id="IPR036866">
    <property type="entry name" value="RibonucZ/Hydroxyglut_hydro"/>
</dbReference>
<proteinExistence type="predicted"/>
<dbReference type="Gene3D" id="1.10.10.10">
    <property type="entry name" value="Winged helix-like DNA-binding domain superfamily/Winged helix DNA-binding domain"/>
    <property type="match status" value="1"/>
</dbReference>
<organism evidence="3 4">
    <name type="scientific">Luedemannella helvata</name>
    <dbReference type="NCBI Taxonomy" id="349315"/>
    <lineage>
        <taxon>Bacteria</taxon>
        <taxon>Bacillati</taxon>
        <taxon>Actinomycetota</taxon>
        <taxon>Actinomycetes</taxon>
        <taxon>Micromonosporales</taxon>
        <taxon>Micromonosporaceae</taxon>
        <taxon>Luedemannella</taxon>
    </lineage>
</organism>
<dbReference type="CDD" id="cd16278">
    <property type="entry name" value="metallo-hydrolase-like_MBL-fold"/>
    <property type="match status" value="1"/>
</dbReference>
<dbReference type="RefSeq" id="WP_344080750.1">
    <property type="nucleotide sequence ID" value="NZ_BAAALS010000011.1"/>
</dbReference>
<dbReference type="SMART" id="SM00849">
    <property type="entry name" value="Lactamase_B"/>
    <property type="match status" value="1"/>
</dbReference>
<dbReference type="PANTHER" id="PTHR23131">
    <property type="entry name" value="ENDORIBONUCLEASE LACTB2"/>
    <property type="match status" value="1"/>
</dbReference>
<gene>
    <name evidence="3" type="ORF">GCM10009681_25950</name>
</gene>
<dbReference type="EMBL" id="BAAALS010000011">
    <property type="protein sequence ID" value="GAA1753767.1"/>
    <property type="molecule type" value="Genomic_DNA"/>
</dbReference>
<feature type="domain" description="Metallo-beta-lactamase" evidence="2">
    <location>
        <begin position="35"/>
        <end position="189"/>
    </location>
</feature>
<comment type="caution">
    <text evidence="3">The sequence shown here is derived from an EMBL/GenBank/DDBJ whole genome shotgun (WGS) entry which is preliminary data.</text>
</comment>
<feature type="region of interest" description="Disordered" evidence="1">
    <location>
        <begin position="258"/>
        <end position="278"/>
    </location>
</feature>
<dbReference type="InterPro" id="IPR050662">
    <property type="entry name" value="Sec-metab_biosynth-thioest"/>
</dbReference>
<keyword evidence="4" id="KW-1185">Reference proteome</keyword>
<dbReference type="InterPro" id="IPR001279">
    <property type="entry name" value="Metallo-B-lactamas"/>
</dbReference>
<evidence type="ECO:0000313" key="3">
    <source>
        <dbReference type="EMBL" id="GAA1753767.1"/>
    </source>
</evidence>